<evidence type="ECO:0000313" key="2">
    <source>
        <dbReference type="Proteomes" id="UP001172155"/>
    </source>
</evidence>
<proteinExistence type="predicted"/>
<evidence type="ECO:0000313" key="1">
    <source>
        <dbReference type="EMBL" id="KAK0754761.1"/>
    </source>
</evidence>
<dbReference type="AlphaFoldDB" id="A0AA40FCE0"/>
<reference evidence="1" key="1">
    <citation type="submission" date="2023-06" db="EMBL/GenBank/DDBJ databases">
        <title>Genome-scale phylogeny and comparative genomics of the fungal order Sordariales.</title>
        <authorList>
            <consortium name="Lawrence Berkeley National Laboratory"/>
            <person name="Hensen N."/>
            <person name="Bonometti L."/>
            <person name="Westerberg I."/>
            <person name="Brannstrom I.O."/>
            <person name="Guillou S."/>
            <person name="Cros-Aarteil S."/>
            <person name="Calhoun S."/>
            <person name="Haridas S."/>
            <person name="Kuo A."/>
            <person name="Mondo S."/>
            <person name="Pangilinan J."/>
            <person name="Riley R."/>
            <person name="LaButti K."/>
            <person name="Andreopoulos B."/>
            <person name="Lipzen A."/>
            <person name="Chen C."/>
            <person name="Yanf M."/>
            <person name="Daum C."/>
            <person name="Ng V."/>
            <person name="Clum A."/>
            <person name="Steindorff A."/>
            <person name="Ohm R."/>
            <person name="Martin F."/>
            <person name="Silar P."/>
            <person name="Natvig D."/>
            <person name="Lalanne C."/>
            <person name="Gautier V."/>
            <person name="Ament-velasquez S.L."/>
            <person name="Kruys A."/>
            <person name="Hutchinson M.I."/>
            <person name="Powell A.J."/>
            <person name="Barry K."/>
            <person name="Miller A.N."/>
            <person name="Grigoriev I.V."/>
            <person name="Debuchy R."/>
            <person name="Gladieux P."/>
            <person name="Thoren M.H."/>
            <person name="Johannesson H."/>
        </authorList>
    </citation>
    <scope>NUCLEOTIDE SEQUENCE</scope>
    <source>
        <strain evidence="1">SMH3187-1</strain>
    </source>
</reference>
<organism evidence="1 2">
    <name type="scientific">Schizothecium vesticola</name>
    <dbReference type="NCBI Taxonomy" id="314040"/>
    <lineage>
        <taxon>Eukaryota</taxon>
        <taxon>Fungi</taxon>
        <taxon>Dikarya</taxon>
        <taxon>Ascomycota</taxon>
        <taxon>Pezizomycotina</taxon>
        <taxon>Sordariomycetes</taxon>
        <taxon>Sordariomycetidae</taxon>
        <taxon>Sordariales</taxon>
        <taxon>Schizotheciaceae</taxon>
        <taxon>Schizothecium</taxon>
    </lineage>
</organism>
<keyword evidence="2" id="KW-1185">Reference proteome</keyword>
<protein>
    <submittedName>
        <fullName evidence="1">Uncharacterized protein</fullName>
    </submittedName>
</protein>
<comment type="caution">
    <text evidence="1">The sequence shown here is derived from an EMBL/GenBank/DDBJ whole genome shotgun (WGS) entry which is preliminary data.</text>
</comment>
<sequence length="254" mass="27238">MPCSARSTQIQCTEKPIIHSHLPQLRCHARPVPFFPSLGGRLPASCCGVLVGLRQRIPDGYVCPRRTVRQLGHCLRPSPTRGGSTLEGLRGALTSARPQPAVERPCLVSVGVGCLRRPHWPTTSSPTSRLVQLHAHACALNPMPGDSSACRSLLLACLAAFLVAARQPWHRAFLAPFSACLSLRGRWASLVPLPSLHGITHSTESAMAQVLRYSSGAPVDPPPATRMGAKTVWLSFPRGEDLILLSPGHSSRAA</sequence>
<name>A0AA40FCE0_9PEZI</name>
<gene>
    <name evidence="1" type="ORF">B0T18DRAFT_44656</name>
</gene>
<dbReference type="EMBL" id="JAUKUD010000001">
    <property type="protein sequence ID" value="KAK0754761.1"/>
    <property type="molecule type" value="Genomic_DNA"/>
</dbReference>
<accession>A0AA40FCE0</accession>
<dbReference type="Proteomes" id="UP001172155">
    <property type="component" value="Unassembled WGS sequence"/>
</dbReference>